<name>E7GAN9_9FIRM</name>
<dbReference type="GeneID" id="78229780"/>
<feature type="region of interest" description="Disordered" evidence="1">
    <location>
        <begin position="763"/>
        <end position="796"/>
    </location>
</feature>
<dbReference type="Gene3D" id="2.60.40.10">
    <property type="entry name" value="Immunoglobulins"/>
    <property type="match status" value="1"/>
</dbReference>
<dbReference type="STRING" id="100884.GCA_000269565_01925"/>
<dbReference type="InterPro" id="IPR013783">
    <property type="entry name" value="Ig-like_fold"/>
</dbReference>
<evidence type="ECO:0000256" key="2">
    <source>
        <dbReference type="SAM" id="Phobius"/>
    </source>
</evidence>
<keyword evidence="3" id="KW-0732">Signal</keyword>
<dbReference type="OrthoDB" id="3186156at2"/>
<comment type="caution">
    <text evidence="4">The sequence shown here is derived from an EMBL/GenBank/DDBJ whole genome shotgun (WGS) entry which is preliminary data.</text>
</comment>
<evidence type="ECO:0000256" key="1">
    <source>
        <dbReference type="SAM" id="MobiDB-lite"/>
    </source>
</evidence>
<feature type="region of interest" description="Disordered" evidence="1">
    <location>
        <begin position="1124"/>
        <end position="1165"/>
    </location>
</feature>
<feature type="compositionally biased region" description="Basic and acidic residues" evidence="1">
    <location>
        <begin position="938"/>
        <end position="964"/>
    </location>
</feature>
<dbReference type="AlphaFoldDB" id="E7GAN9"/>
<feature type="region of interest" description="Disordered" evidence="1">
    <location>
        <begin position="1052"/>
        <end position="1079"/>
    </location>
</feature>
<accession>E7GAN9</accession>
<evidence type="ECO:0000256" key="3">
    <source>
        <dbReference type="SAM" id="SignalP"/>
    </source>
</evidence>
<dbReference type="HOGENOM" id="CLU_007131_0_0_9"/>
<dbReference type="eggNOG" id="COG5164">
    <property type="taxonomic scope" value="Bacteria"/>
</dbReference>
<gene>
    <name evidence="4" type="ORF">HMPREF9488_01829</name>
</gene>
<feature type="region of interest" description="Disordered" evidence="1">
    <location>
        <begin position="913"/>
        <end position="964"/>
    </location>
</feature>
<sequence length="1243" mass="132981">MQMKKKKKLILLLTICFGMFLSVTGTVKAEDGVEVGNFRIDGGQLNADYRYASGVLTILSDQTLTIKNKNPATATTDRIVIPENVKANLIFAGVNIKTSANSPFTLTPDANGDGKGSMAHIILADSTTNKLVSGAARYPGLRCGETTTLYIDDSIVNKDINGNDIIPELRRIPYDVTLLNGTQLKKGDRLTLLDSPHAGTLTVTGNTFAAGIGGGDAENGGYININGGIVNATTSTGSTTSDGGSGIGGGSRGTGGNITINGGVIMAKGAYHAAGVGGGYHTASTPAVSAISPAVVNSNTGKGKSGNITINGGLTYSNGGTHGDAFGDGCYSYSDSTEYKIIMTGGTVIPNAPSSRFHLGGSQANVFVLGGSLKAERFKSIEGTVAYGDMEKSTKVFMTKISLSSWGTNKVGTTLVDNMDMKINGIDYNYGIPSYTDDAGILYFWLPDTNVGSEVSIDLDVIDKSSGDTLNTDTFFAKDVGTPGNVFLKQYVNFDIDGLSHGLITKRYDGKGLDDNQIKNAVAALNIPTTIPLGGSLSDASKLAISSQLLKDDGITPEENAEIVSGSNAGGGKHQLIITSTQYADSTVQGFKDAYWGHRTYFKYAEITPADTKSELTIDGLSEQPDIFRPDQIVTLKAKVSPADGEGIDCASPEGYVQFYINGRKYGNPVKLVTHTKDDPSEYNYSTASIDWKDVDKSYCVPGTRQTVTIEYIGEDRNYNKGSTDETILKIDNLNIDVDGDGTPDINIDTNNDGTPDINIDTDNDWEPNINIDTDNTGVWKPSSEGGNKDGIWKPDTNMDIKGDGHSEESYYRPAIDIDGDGIDDNWKPNINVEYGEDNFHYDTYNPNINIDTDGDGTPDINIDIDGDGVPDVNIDTNGDNNPDVNVDVDGDGIPDINIDTDGDGKPDINIDRNGDKIPNVNIDTDNTGNWKPSSEGGNKDGIWKPDTNIDTKGSGKGDVDYYRPAIDKDRDGVDDNWKPNTNVSIEDLEYDTHNPNINIDIDGDSKPDINIDTDGDGIPDINIDTNGDNKPDVNIDTNGDRKPDTNIDIDGDGKPDINIDTNGNGKPDMNIDTNGDGKPDINIDIDGDGKPDINIDTNGDGIPDINIDINGDSHPDINIDTDNTGTWKPSTEGGNSDGIWKPDTNIDTDGDGKADSKDYRPAVDKDGDGVDDYWKPEKIVEIGDIKYGTGNPLIKIQVNEKPITSKPEQIKTGDDNFVLGYCILISLSLMAMIYYKRNKKVI</sequence>
<protein>
    <submittedName>
        <fullName evidence="4">Uncharacterized protein</fullName>
    </submittedName>
</protein>
<feature type="signal peptide" evidence="3">
    <location>
        <begin position="1"/>
        <end position="29"/>
    </location>
</feature>
<feature type="compositionally biased region" description="Basic and acidic residues" evidence="1">
    <location>
        <begin position="787"/>
        <end position="796"/>
    </location>
</feature>
<feature type="compositionally biased region" description="Polar residues" evidence="1">
    <location>
        <begin position="922"/>
        <end position="937"/>
    </location>
</feature>
<dbReference type="Proteomes" id="UP000003157">
    <property type="component" value="Unassembled WGS sequence"/>
</dbReference>
<evidence type="ECO:0000313" key="4">
    <source>
        <dbReference type="EMBL" id="EFW04940.1"/>
    </source>
</evidence>
<keyword evidence="5" id="KW-1185">Reference proteome</keyword>
<organism evidence="4 5">
    <name type="scientific">Coprobacillus cateniformis</name>
    <dbReference type="NCBI Taxonomy" id="100884"/>
    <lineage>
        <taxon>Bacteria</taxon>
        <taxon>Bacillati</taxon>
        <taxon>Bacillota</taxon>
        <taxon>Erysipelotrichia</taxon>
        <taxon>Erysipelotrichales</taxon>
        <taxon>Coprobacillaceae</taxon>
        <taxon>Coprobacillus</taxon>
    </lineage>
</organism>
<keyword evidence="2" id="KW-0472">Membrane</keyword>
<feature type="compositionally biased region" description="Basic and acidic residues" evidence="1">
    <location>
        <begin position="1151"/>
        <end position="1165"/>
    </location>
</feature>
<dbReference type="RefSeq" id="WP_008788931.1">
    <property type="nucleotide sequence ID" value="NZ_AKCB01000001.1"/>
</dbReference>
<feature type="transmembrane region" description="Helical" evidence="2">
    <location>
        <begin position="1218"/>
        <end position="1236"/>
    </location>
</feature>
<keyword evidence="2" id="KW-1133">Transmembrane helix</keyword>
<dbReference type="EMBL" id="ADKX01000032">
    <property type="protein sequence ID" value="EFW04940.1"/>
    <property type="molecule type" value="Genomic_DNA"/>
</dbReference>
<proteinExistence type="predicted"/>
<reference evidence="4 5" key="1">
    <citation type="submission" date="2010-12" db="EMBL/GenBank/DDBJ databases">
        <title>The Genome Sequence of Coprobacillus sp. strain 29_1.</title>
        <authorList>
            <consortium name="The Broad Institute Genome Sequencing Platform"/>
            <person name="Earl A."/>
            <person name="Ward D."/>
            <person name="Feldgarden M."/>
            <person name="Gevers D."/>
            <person name="Daigneault M."/>
            <person name="Sibley C.D."/>
            <person name="White A."/>
            <person name="Strauss J."/>
            <person name="Allen-Vercoe E."/>
            <person name="Young S.K."/>
            <person name="Zeng Q."/>
            <person name="Gargeya S."/>
            <person name="Fitzgerald M."/>
            <person name="Haas B."/>
            <person name="Abouelleil A."/>
            <person name="Alvarado L."/>
            <person name="Arachchi H.M."/>
            <person name="Berlin A."/>
            <person name="Brown A."/>
            <person name="Chapman S.B."/>
            <person name="Chen Z."/>
            <person name="Dunbar C."/>
            <person name="Freedman E."/>
            <person name="Gearin G."/>
            <person name="Gellesch M."/>
            <person name="Goldberg J."/>
            <person name="Griggs A."/>
            <person name="Gujja S."/>
            <person name="Heilman E."/>
            <person name="Heiman D."/>
            <person name="Howarth C."/>
            <person name="Larson L."/>
            <person name="Lui A."/>
            <person name="MacDonald P.J.P."/>
            <person name="Mehta T."/>
            <person name="Montmayeur A."/>
            <person name="Murphy C."/>
            <person name="Neiman D."/>
            <person name="Pearson M."/>
            <person name="Priest M."/>
            <person name="Roberts A."/>
            <person name="Saif S."/>
            <person name="Shea T."/>
            <person name="Shenoy N."/>
            <person name="Sisk P."/>
            <person name="Stolte C."/>
            <person name="Sykes S."/>
            <person name="White J."/>
            <person name="Yandava C."/>
            <person name="Nusbaum C."/>
            <person name="Birren B."/>
        </authorList>
    </citation>
    <scope>NUCLEOTIDE SEQUENCE [LARGE SCALE GENOMIC DNA]</scope>
    <source>
        <strain evidence="4 5">29_1</strain>
    </source>
</reference>
<feature type="chain" id="PRO_5003218343" evidence="3">
    <location>
        <begin position="30"/>
        <end position="1243"/>
    </location>
</feature>
<feature type="compositionally biased region" description="Polar residues" evidence="1">
    <location>
        <begin position="1124"/>
        <end position="1135"/>
    </location>
</feature>
<evidence type="ECO:0000313" key="5">
    <source>
        <dbReference type="Proteomes" id="UP000003157"/>
    </source>
</evidence>
<keyword evidence="2" id="KW-0812">Transmembrane</keyword>